<sequence length="299" mass="35238">MSTINKICAGIVLYNPEIELLKKNVNILEKQVEKIYLFDNGSSNNNEIKSLFNDKNGISYFFNKQNRGIAYGLNWLINRADENGYTWCLTMDQDSICSNNLIYEYRKHLNDAKVALISPFVLNNDKVTLNEYKNMKLPEVTEIKDPMDCITSACLTNVPIVKKIGMFNEKLFIDFVDSDINCKVLNNGYRIIQVNTAYMIQQMGKGHKVKIFEWLFNKTHKNIFRRLKVATVYTDQRLYYSSRNSRYIRNTYKDHGKRTGLGFMVAYYCYFTLFYPKERNRIKMWKAIVDGFRDYQNIK</sequence>
<feature type="transmembrane region" description="Helical" evidence="1">
    <location>
        <begin position="259"/>
        <end position="276"/>
    </location>
</feature>
<comment type="caution">
    <text evidence="3">The sequence shown here is derived from an EMBL/GenBank/DDBJ whole genome shotgun (WGS) entry which is preliminary data.</text>
</comment>
<name>A0A6A8CYE9_LIMRT</name>
<keyword evidence="1" id="KW-0472">Membrane</keyword>
<gene>
    <name evidence="3" type="ORF">GIX83_05550</name>
</gene>
<dbReference type="RefSeq" id="WP_153702292.1">
    <property type="nucleotide sequence ID" value="NZ_JAJGVE010000158.1"/>
</dbReference>
<dbReference type="GO" id="GO:0016740">
    <property type="term" value="F:transferase activity"/>
    <property type="evidence" value="ECO:0007669"/>
    <property type="project" value="UniProtKB-KW"/>
</dbReference>
<dbReference type="AlphaFoldDB" id="A0A6A8CYE9"/>
<evidence type="ECO:0000313" key="4">
    <source>
        <dbReference type="Proteomes" id="UP000430985"/>
    </source>
</evidence>
<evidence type="ECO:0000313" key="3">
    <source>
        <dbReference type="EMBL" id="MRG69303.1"/>
    </source>
</evidence>
<keyword evidence="3" id="KW-0808">Transferase</keyword>
<keyword evidence="1" id="KW-1133">Transmembrane helix</keyword>
<evidence type="ECO:0000259" key="2">
    <source>
        <dbReference type="Pfam" id="PF00535"/>
    </source>
</evidence>
<evidence type="ECO:0000256" key="1">
    <source>
        <dbReference type="SAM" id="Phobius"/>
    </source>
</evidence>
<dbReference type="Gene3D" id="3.90.550.10">
    <property type="entry name" value="Spore Coat Polysaccharide Biosynthesis Protein SpsA, Chain A"/>
    <property type="match status" value="1"/>
</dbReference>
<organism evidence="3 4">
    <name type="scientific">Limosilactobacillus reuteri</name>
    <name type="common">Lactobacillus reuteri</name>
    <dbReference type="NCBI Taxonomy" id="1598"/>
    <lineage>
        <taxon>Bacteria</taxon>
        <taxon>Bacillati</taxon>
        <taxon>Bacillota</taxon>
        <taxon>Bacilli</taxon>
        <taxon>Lactobacillales</taxon>
        <taxon>Lactobacillaceae</taxon>
        <taxon>Limosilactobacillus</taxon>
    </lineage>
</organism>
<accession>A0A6A8CYE9</accession>
<dbReference type="SUPFAM" id="SSF53448">
    <property type="entry name" value="Nucleotide-diphospho-sugar transferases"/>
    <property type="match status" value="1"/>
</dbReference>
<feature type="domain" description="Glycosyltransferase 2-like" evidence="2">
    <location>
        <begin position="11"/>
        <end position="133"/>
    </location>
</feature>
<dbReference type="EMBL" id="WJNE01000014">
    <property type="protein sequence ID" value="MRG69303.1"/>
    <property type="molecule type" value="Genomic_DNA"/>
</dbReference>
<keyword evidence="1" id="KW-0812">Transmembrane</keyword>
<dbReference type="Proteomes" id="UP000430985">
    <property type="component" value="Unassembled WGS sequence"/>
</dbReference>
<protein>
    <submittedName>
        <fullName evidence="3">Glycosyltransferase</fullName>
    </submittedName>
</protein>
<dbReference type="InterPro" id="IPR001173">
    <property type="entry name" value="Glyco_trans_2-like"/>
</dbReference>
<proteinExistence type="predicted"/>
<dbReference type="Pfam" id="PF00535">
    <property type="entry name" value="Glycos_transf_2"/>
    <property type="match status" value="1"/>
</dbReference>
<dbReference type="InterPro" id="IPR029044">
    <property type="entry name" value="Nucleotide-diphossugar_trans"/>
</dbReference>
<reference evidence="3 4" key="1">
    <citation type="submission" date="2019-11" db="EMBL/GenBank/DDBJ databases">
        <title>Draft genome sequence of 12 host-associated Lactobacillus reuteri rodent strains.</title>
        <authorList>
            <person name="Zhang S."/>
            <person name="Ozcam M."/>
            <person name="Van Pijkeren J.P."/>
        </authorList>
    </citation>
    <scope>NUCLEOTIDE SEQUENCE [LARGE SCALE GENOMIC DNA]</scope>
    <source>
        <strain evidence="3 4">Rat19</strain>
    </source>
</reference>